<feature type="transmembrane region" description="Helical" evidence="1">
    <location>
        <begin position="20"/>
        <end position="42"/>
    </location>
</feature>
<keyword evidence="1" id="KW-1133">Transmembrane helix</keyword>
<keyword evidence="1" id="KW-0472">Membrane</keyword>
<feature type="transmembrane region" description="Helical" evidence="1">
    <location>
        <begin position="54"/>
        <end position="76"/>
    </location>
</feature>
<evidence type="ECO:0000313" key="3">
    <source>
        <dbReference type="Proteomes" id="UP001501084"/>
    </source>
</evidence>
<evidence type="ECO:0000313" key="2">
    <source>
        <dbReference type="EMBL" id="GAA2186945.1"/>
    </source>
</evidence>
<organism evidence="2 3">
    <name type="scientific">Leucobacter alluvii</name>
    <dbReference type="NCBI Taxonomy" id="340321"/>
    <lineage>
        <taxon>Bacteria</taxon>
        <taxon>Bacillati</taxon>
        <taxon>Actinomycetota</taxon>
        <taxon>Actinomycetes</taxon>
        <taxon>Micrococcales</taxon>
        <taxon>Microbacteriaceae</taxon>
        <taxon>Leucobacter</taxon>
    </lineage>
</organism>
<name>A0ABN3B4N8_9MICO</name>
<keyword evidence="3" id="KW-1185">Reference proteome</keyword>
<accession>A0ABN3B4N8</accession>
<sequence>MAKQETGALFEESSQGAVSAVTAIVFVISIVLVLGGFVIMSYGVNPELGAAELWTFAGGLAAASLGFALPFSLLPISGK</sequence>
<comment type="caution">
    <text evidence="2">The sequence shown here is derived from an EMBL/GenBank/DDBJ whole genome shotgun (WGS) entry which is preliminary data.</text>
</comment>
<protein>
    <submittedName>
        <fullName evidence="2">Uncharacterized protein</fullName>
    </submittedName>
</protein>
<dbReference type="Proteomes" id="UP001501084">
    <property type="component" value="Unassembled WGS sequence"/>
</dbReference>
<dbReference type="RefSeq" id="WP_090147806.1">
    <property type="nucleotide sequence ID" value="NZ_BAAAOP010000005.1"/>
</dbReference>
<reference evidence="2 3" key="1">
    <citation type="journal article" date="2019" name="Int. J. Syst. Evol. Microbiol.">
        <title>The Global Catalogue of Microorganisms (GCM) 10K type strain sequencing project: providing services to taxonomists for standard genome sequencing and annotation.</title>
        <authorList>
            <consortium name="The Broad Institute Genomics Platform"/>
            <consortium name="The Broad Institute Genome Sequencing Center for Infectious Disease"/>
            <person name="Wu L."/>
            <person name="Ma J."/>
        </authorList>
    </citation>
    <scope>NUCLEOTIDE SEQUENCE [LARGE SCALE GENOMIC DNA]</scope>
    <source>
        <strain evidence="2 3">JCM 14919</strain>
    </source>
</reference>
<gene>
    <name evidence="2" type="ORF">GCM10009786_09740</name>
</gene>
<evidence type="ECO:0000256" key="1">
    <source>
        <dbReference type="SAM" id="Phobius"/>
    </source>
</evidence>
<proteinExistence type="predicted"/>
<dbReference type="EMBL" id="BAAAOP010000005">
    <property type="protein sequence ID" value="GAA2186945.1"/>
    <property type="molecule type" value="Genomic_DNA"/>
</dbReference>
<keyword evidence="1" id="KW-0812">Transmembrane</keyword>